<feature type="domain" description="LysM" evidence="2">
    <location>
        <begin position="133"/>
        <end position="182"/>
    </location>
</feature>
<evidence type="ECO:0000313" key="4">
    <source>
        <dbReference type="Proteomes" id="UP000229191"/>
    </source>
</evidence>
<dbReference type="InterPro" id="IPR036779">
    <property type="entry name" value="LysM_dom_sf"/>
</dbReference>
<dbReference type="Pfam" id="PF01476">
    <property type="entry name" value="LysM"/>
    <property type="match status" value="2"/>
</dbReference>
<dbReference type="PANTHER" id="PTHR34700">
    <property type="entry name" value="POTASSIUM BINDING PROTEIN KBP"/>
    <property type="match status" value="1"/>
</dbReference>
<evidence type="ECO:0000259" key="2">
    <source>
        <dbReference type="PROSITE" id="PS51782"/>
    </source>
</evidence>
<feature type="domain" description="LysM" evidence="2">
    <location>
        <begin position="67"/>
        <end position="114"/>
    </location>
</feature>
<dbReference type="SMART" id="SM00257">
    <property type="entry name" value="LysM"/>
    <property type="match status" value="2"/>
</dbReference>
<keyword evidence="1" id="KW-1133">Transmembrane helix</keyword>
<protein>
    <recommendedName>
        <fullName evidence="2">LysM domain-containing protein</fullName>
    </recommendedName>
</protein>
<dbReference type="EMBL" id="PEVB01000083">
    <property type="protein sequence ID" value="PIV07154.1"/>
    <property type="molecule type" value="Genomic_DNA"/>
</dbReference>
<dbReference type="Gene3D" id="3.10.350.10">
    <property type="entry name" value="LysM domain"/>
    <property type="match status" value="2"/>
</dbReference>
<dbReference type="InterPro" id="IPR052196">
    <property type="entry name" value="Bact_Kbp"/>
</dbReference>
<dbReference type="InterPro" id="IPR018392">
    <property type="entry name" value="LysM"/>
</dbReference>
<dbReference type="CDD" id="cd00118">
    <property type="entry name" value="LysM"/>
    <property type="match status" value="2"/>
</dbReference>
<sequence length="183" mass="20241">MNKNIFPESREELVSMFLGLGVVIVAVLVIFNFVIKSKGNISLPGISTKTEQNLLTTPGKINNIDSGLYEVIKGDSLWNIAVKKYGNGFLWTKIASENKLINVSVIEVGQKLVLPVISGAEIKSAPKPIAVIENYKVRVGDSLWKIATSQLGSGYKWTQIWNLNKNKIGNPDRLEIGMMLKLR</sequence>
<dbReference type="PROSITE" id="PS51782">
    <property type="entry name" value="LYSM"/>
    <property type="match status" value="2"/>
</dbReference>
<dbReference type="SUPFAM" id="SSF54106">
    <property type="entry name" value="LysM domain"/>
    <property type="match status" value="2"/>
</dbReference>
<proteinExistence type="predicted"/>
<feature type="transmembrane region" description="Helical" evidence="1">
    <location>
        <begin position="13"/>
        <end position="35"/>
    </location>
</feature>
<dbReference type="PANTHER" id="PTHR34700:SF4">
    <property type="entry name" value="PHAGE-LIKE ELEMENT PBSX PROTEIN XKDP"/>
    <property type="match status" value="1"/>
</dbReference>
<reference evidence="4" key="1">
    <citation type="submission" date="2017-09" db="EMBL/GenBank/DDBJ databases">
        <title>Depth-based differentiation of microbial function through sediment-hosted aquifers and enrichment of novel symbionts in the deep terrestrial subsurface.</title>
        <authorList>
            <person name="Probst A.J."/>
            <person name="Ladd B."/>
            <person name="Jarett J.K."/>
            <person name="Geller-Mcgrath D.E."/>
            <person name="Sieber C.M.K."/>
            <person name="Emerson J.B."/>
            <person name="Anantharaman K."/>
            <person name="Thomas B.C."/>
            <person name="Malmstrom R."/>
            <person name="Stieglmeier M."/>
            <person name="Klingl A."/>
            <person name="Woyke T."/>
            <person name="Ryan C.M."/>
            <person name="Banfield J.F."/>
        </authorList>
    </citation>
    <scope>NUCLEOTIDE SEQUENCE [LARGE SCALE GENOMIC DNA]</scope>
</reference>
<keyword evidence="1" id="KW-0812">Transmembrane</keyword>
<accession>A0A2M7BNU4</accession>
<keyword evidence="1" id="KW-0472">Membrane</keyword>
<evidence type="ECO:0000256" key="1">
    <source>
        <dbReference type="SAM" id="Phobius"/>
    </source>
</evidence>
<name>A0A2M7BNU4_9BACT</name>
<dbReference type="AlphaFoldDB" id="A0A2M7BNU4"/>
<evidence type="ECO:0000313" key="3">
    <source>
        <dbReference type="EMBL" id="PIV07154.1"/>
    </source>
</evidence>
<organism evidence="3 4">
    <name type="scientific">Candidatus Shapirobacteria bacterium CG03_land_8_20_14_0_80_35_14</name>
    <dbReference type="NCBI Taxonomy" id="1974878"/>
    <lineage>
        <taxon>Bacteria</taxon>
        <taxon>Candidatus Shapironibacteriota</taxon>
    </lineage>
</organism>
<gene>
    <name evidence="3" type="ORF">COS53_03065</name>
</gene>
<comment type="caution">
    <text evidence="3">The sequence shown here is derived from an EMBL/GenBank/DDBJ whole genome shotgun (WGS) entry which is preliminary data.</text>
</comment>
<dbReference type="Proteomes" id="UP000229191">
    <property type="component" value="Unassembled WGS sequence"/>
</dbReference>